<dbReference type="SUPFAM" id="SSF52075">
    <property type="entry name" value="Outer arm dynein light chain 1"/>
    <property type="match status" value="1"/>
</dbReference>
<dbReference type="PANTHER" id="PTHR15454">
    <property type="entry name" value="NISCHARIN RELATED"/>
    <property type="match status" value="1"/>
</dbReference>
<evidence type="ECO:0000256" key="5">
    <source>
        <dbReference type="SAM" id="MobiDB-lite"/>
    </source>
</evidence>
<dbReference type="AlphaFoldDB" id="A0A163A176"/>
<keyword evidence="2" id="KW-0963">Cytoplasm</keyword>
<dbReference type="RefSeq" id="XP_018288421.1">
    <property type="nucleotide sequence ID" value="XM_018440618.1"/>
</dbReference>
<dbReference type="InterPro" id="IPR032675">
    <property type="entry name" value="LRR_dom_sf"/>
</dbReference>
<accession>A0A163A176</accession>
<evidence type="ECO:0000313" key="7">
    <source>
        <dbReference type="Proteomes" id="UP000077315"/>
    </source>
</evidence>
<feature type="region of interest" description="Disordered" evidence="5">
    <location>
        <begin position="416"/>
        <end position="462"/>
    </location>
</feature>
<keyword evidence="3" id="KW-0433">Leucine-rich repeat</keyword>
<dbReference type="PANTHER" id="PTHR15454:SF69">
    <property type="entry name" value="SERINE_THREONINE-PROTEIN KINASE 11-INTERACTING PROTEIN"/>
    <property type="match status" value="1"/>
</dbReference>
<keyword evidence="7" id="KW-1185">Reference proteome</keyword>
<dbReference type="Pfam" id="PF13855">
    <property type="entry name" value="LRR_8"/>
    <property type="match status" value="1"/>
</dbReference>
<dbReference type="GeneID" id="29001524"/>
<evidence type="ECO:0000256" key="1">
    <source>
        <dbReference type="ARBA" id="ARBA00004496"/>
    </source>
</evidence>
<feature type="compositionally biased region" description="Polar residues" evidence="5">
    <location>
        <begin position="433"/>
        <end position="445"/>
    </location>
</feature>
<reference evidence="7" key="1">
    <citation type="submission" date="2015-06" db="EMBL/GenBank/DDBJ databases">
        <title>Expansion of signal transduction pathways in fungi by whole-genome duplication.</title>
        <authorList>
            <consortium name="DOE Joint Genome Institute"/>
            <person name="Corrochano L.M."/>
            <person name="Kuo A."/>
            <person name="Marcet-Houben M."/>
            <person name="Polaino S."/>
            <person name="Salamov A."/>
            <person name="Villalobos J.M."/>
            <person name="Alvarez M.I."/>
            <person name="Avalos J."/>
            <person name="Benito E.P."/>
            <person name="Benoit I."/>
            <person name="Burger G."/>
            <person name="Camino L.P."/>
            <person name="Canovas D."/>
            <person name="Cerda-Olmedo E."/>
            <person name="Cheng J.-F."/>
            <person name="Dominguez A."/>
            <person name="Elias M."/>
            <person name="Eslava A.P."/>
            <person name="Glaser F."/>
            <person name="Grimwood J."/>
            <person name="Gutierrez G."/>
            <person name="Heitman J."/>
            <person name="Henrissat B."/>
            <person name="Iturriaga E.A."/>
            <person name="Lang B.F."/>
            <person name="Lavin J.L."/>
            <person name="Lee S."/>
            <person name="Li W."/>
            <person name="Lindquist E."/>
            <person name="Lopez-Garcia S."/>
            <person name="Luque E.M."/>
            <person name="Marcos A.T."/>
            <person name="Martin J."/>
            <person name="McCluskey K."/>
            <person name="Medina H.R."/>
            <person name="Miralles-Duran A."/>
            <person name="Miyazaki A."/>
            <person name="Munoz-Torres E."/>
            <person name="Oguiza J.A."/>
            <person name="Ohm R."/>
            <person name="Olmedo M."/>
            <person name="Orejas M."/>
            <person name="Ortiz-Castellanos L."/>
            <person name="Pisabarro A.G."/>
            <person name="Rodriguez-Romero J."/>
            <person name="Ruiz-Herrera J."/>
            <person name="Ruiz-Vazquez R."/>
            <person name="Sanz C."/>
            <person name="Schackwitz W."/>
            <person name="Schmutz J."/>
            <person name="Shahriari M."/>
            <person name="Shelest E."/>
            <person name="Silva-Franco F."/>
            <person name="Soanes D."/>
            <person name="Syed K."/>
            <person name="Tagua V.G."/>
            <person name="Talbot N.J."/>
            <person name="Thon M."/>
            <person name="De vries R.P."/>
            <person name="Wiebenga A."/>
            <person name="Yadav J.S."/>
            <person name="Braun E.L."/>
            <person name="Baker S."/>
            <person name="Garre V."/>
            <person name="Horwitz B."/>
            <person name="Torres-Martinez S."/>
            <person name="Idnurm A."/>
            <person name="Herrera-Estrella A."/>
            <person name="Gabaldon T."/>
            <person name="Grigoriev I.V."/>
        </authorList>
    </citation>
    <scope>NUCLEOTIDE SEQUENCE [LARGE SCALE GENOMIC DNA]</scope>
    <source>
        <strain evidence="7">NRRL 1555(-)</strain>
    </source>
</reference>
<protein>
    <recommendedName>
        <fullName evidence="8">Leucine-rich repeat-containing protein</fullName>
    </recommendedName>
</protein>
<evidence type="ECO:0000256" key="4">
    <source>
        <dbReference type="ARBA" id="ARBA00022737"/>
    </source>
</evidence>
<keyword evidence="4" id="KW-0677">Repeat</keyword>
<dbReference type="InParanoid" id="A0A163A176"/>
<dbReference type="PROSITE" id="PS51450">
    <property type="entry name" value="LRR"/>
    <property type="match status" value="4"/>
</dbReference>
<dbReference type="Gene3D" id="3.80.10.10">
    <property type="entry name" value="Ribonuclease Inhibitor"/>
    <property type="match status" value="2"/>
</dbReference>
<dbReference type="Proteomes" id="UP000077315">
    <property type="component" value="Unassembled WGS sequence"/>
</dbReference>
<dbReference type="InterPro" id="IPR003591">
    <property type="entry name" value="Leu-rich_rpt_typical-subtyp"/>
</dbReference>
<dbReference type="InterPro" id="IPR001611">
    <property type="entry name" value="Leu-rich_rpt"/>
</dbReference>
<evidence type="ECO:0008006" key="8">
    <source>
        <dbReference type="Google" id="ProtNLM"/>
    </source>
</evidence>
<organism evidence="6 7">
    <name type="scientific">Phycomyces blakesleeanus (strain ATCC 8743b / DSM 1359 / FGSC 10004 / NBRC 33097 / NRRL 1555)</name>
    <dbReference type="NCBI Taxonomy" id="763407"/>
    <lineage>
        <taxon>Eukaryota</taxon>
        <taxon>Fungi</taxon>
        <taxon>Fungi incertae sedis</taxon>
        <taxon>Mucoromycota</taxon>
        <taxon>Mucoromycotina</taxon>
        <taxon>Mucoromycetes</taxon>
        <taxon>Mucorales</taxon>
        <taxon>Phycomycetaceae</taxon>
        <taxon>Phycomyces</taxon>
    </lineage>
</organism>
<dbReference type="OrthoDB" id="676979at2759"/>
<gene>
    <name evidence="6" type="ORF">PHYBLDRAFT_60280</name>
</gene>
<name>A0A163A176_PHYB8</name>
<dbReference type="VEuPathDB" id="FungiDB:PHYBLDRAFT_60280"/>
<comment type="subcellular location">
    <subcellularLocation>
        <location evidence="1">Cytoplasm</location>
    </subcellularLocation>
</comment>
<sequence length="485" mass="54926">MVNRAIWIRQLTQLLQDEAYFHPSSPLPLHLNLSELLFLQAEHQLALAAKEKETEAATEKPKRWSLWGLKSKSQGDTSELFDKLSKLPCLSVDRTGPTIDGFDAEEKTERVSLASFGNLSRLVLLQIHPRCMDVPPVTLKHLVVQHGQLDDVPDAVVWSPDTIHLTSLSLANNTLARLQSLELLQSLTHLDVSHNLLDRIPEALSCLFNLQYLNLAHNKISSVAAIHTTVGNIQELNLRGNSIRIIDSLDRLWAIERLDLRENCIESLDEFKLLAPLPNLETLWVQSNPCTEQTEYRIELFRIFEMAGSRVILDNAKLTHQERLWMSPQRRASDTAQIIKEKKPVNAWPRPRSIAACDEGHTQHSCPPLITRSKSLKTKRMIRLGEPVMPAASSVHSLKDDTHVLRVATLEQAVQETQLSRKSPHKKRSKSSLTRSIRSGSVDSQSPPPLPNTDTEAFRRKIETIRSEAGTEWLRVLQEMDLDKK</sequence>
<evidence type="ECO:0000256" key="3">
    <source>
        <dbReference type="ARBA" id="ARBA00022614"/>
    </source>
</evidence>
<dbReference type="FunCoup" id="A0A163A176">
    <property type="interactions" value="379"/>
</dbReference>
<dbReference type="STRING" id="763407.A0A163A176"/>
<proteinExistence type="predicted"/>
<evidence type="ECO:0000256" key="2">
    <source>
        <dbReference type="ARBA" id="ARBA00022490"/>
    </source>
</evidence>
<dbReference type="SMART" id="SM00369">
    <property type="entry name" value="LRR_TYP"/>
    <property type="match status" value="2"/>
</dbReference>
<evidence type="ECO:0000313" key="6">
    <source>
        <dbReference type="EMBL" id="OAD70381.1"/>
    </source>
</evidence>
<dbReference type="EMBL" id="KV440989">
    <property type="protein sequence ID" value="OAD70381.1"/>
    <property type="molecule type" value="Genomic_DNA"/>
</dbReference>
<dbReference type="GO" id="GO:0005737">
    <property type="term" value="C:cytoplasm"/>
    <property type="evidence" value="ECO:0007669"/>
    <property type="project" value="UniProtKB-SubCell"/>
</dbReference>